<evidence type="ECO:0000256" key="7">
    <source>
        <dbReference type="ARBA" id="ARBA00023136"/>
    </source>
</evidence>
<feature type="domain" description="Glycosyltransferase RgtA/B/C/D-like" evidence="9">
    <location>
        <begin position="59"/>
        <end position="217"/>
    </location>
</feature>
<dbReference type="EMBL" id="QKRX01000003">
    <property type="protein sequence ID" value="RAU18780.1"/>
    <property type="molecule type" value="Genomic_DNA"/>
</dbReference>
<feature type="transmembrane region" description="Helical" evidence="8">
    <location>
        <begin position="249"/>
        <end position="271"/>
    </location>
</feature>
<dbReference type="GO" id="GO:0016763">
    <property type="term" value="F:pentosyltransferase activity"/>
    <property type="evidence" value="ECO:0007669"/>
    <property type="project" value="TreeGrafter"/>
</dbReference>
<dbReference type="Pfam" id="PF13231">
    <property type="entry name" value="PMT_2"/>
    <property type="match status" value="1"/>
</dbReference>
<dbReference type="InterPro" id="IPR038731">
    <property type="entry name" value="RgtA/B/C-like"/>
</dbReference>
<feature type="transmembrane region" description="Helical" evidence="8">
    <location>
        <begin position="72"/>
        <end position="96"/>
    </location>
</feature>
<keyword evidence="11" id="KW-1185">Reference proteome</keyword>
<accession>A0A364NP43</accession>
<feature type="transmembrane region" description="Helical" evidence="8">
    <location>
        <begin position="283"/>
        <end position="304"/>
    </location>
</feature>
<name>A0A364NP43_9GAMM</name>
<feature type="transmembrane region" description="Helical" evidence="8">
    <location>
        <begin position="345"/>
        <end position="366"/>
    </location>
</feature>
<dbReference type="Proteomes" id="UP000250744">
    <property type="component" value="Unassembled WGS sequence"/>
</dbReference>
<evidence type="ECO:0000256" key="4">
    <source>
        <dbReference type="ARBA" id="ARBA00022679"/>
    </source>
</evidence>
<evidence type="ECO:0000256" key="2">
    <source>
        <dbReference type="ARBA" id="ARBA00022475"/>
    </source>
</evidence>
<sequence length="502" mass="57096">MNQQDKLQASTSLGFAVTGLWFLHACLWTLLPWMASYSLPLDVVEGLFWGKEWQWGYYKHPPLPAWLVHLSWQLFADLGPFLLSQLNILLTAFFAWRLGQRLLSTQQALLGTLLLMGVYYFTWPTLEYNHNVAQMPIWAAAIFFFHRGITHWRYLDWFALGVCVGLGLLTKYVIVVLVATFFIYMLVQTPLRKRIFSGQVMLAILVLSLVFSPHLYWLVQHDFLPLTYMQDRANTTSALQAHVVGPLKFIAVQLLDHVFILLLLAAMGLLGRRYWSVKPEHEALRFLLWAGLGPALLTTLVAMMTGTGLRDMWGTPMWSVSGLLVAFFLPKSFTSAQASRILKTFTVFILVLPLLRLLDLAIIPYLKDKPSRIHWPDKAIAVELERAWEQETSCPLTLVVGDYWLAGLVSLRVPSRPSVLIEGQFRYSPWVTLDDVQQQGAVFVWRGGAAQAPNHEWMSALAGLKHHTGQVALEWPGIQAEPLQLSWIMMLPESGCYAFDDK</sequence>
<evidence type="ECO:0000256" key="6">
    <source>
        <dbReference type="ARBA" id="ARBA00022989"/>
    </source>
</evidence>
<reference evidence="10 11" key="1">
    <citation type="submission" date="2018-06" db="EMBL/GenBank/DDBJ databases">
        <title>Nitrincola tibetense sp. nov., isolated from Lake XuguoCo on Tibetan Plateau.</title>
        <authorList>
            <person name="Xing P."/>
        </authorList>
    </citation>
    <scope>NUCLEOTIDE SEQUENCE [LARGE SCALE GENOMIC DNA]</scope>
    <source>
        <strain evidence="11">xg18</strain>
    </source>
</reference>
<evidence type="ECO:0000313" key="10">
    <source>
        <dbReference type="EMBL" id="RAU18780.1"/>
    </source>
</evidence>
<feature type="transmembrane region" description="Helical" evidence="8">
    <location>
        <begin position="108"/>
        <end position="126"/>
    </location>
</feature>
<proteinExistence type="predicted"/>
<protein>
    <submittedName>
        <fullName evidence="10">4-amino-4-deoxy-L-arabinose transferase</fullName>
    </submittedName>
</protein>
<gene>
    <name evidence="10" type="ORF">DN062_04665</name>
</gene>
<dbReference type="GO" id="GO:0009103">
    <property type="term" value="P:lipopolysaccharide biosynthetic process"/>
    <property type="evidence" value="ECO:0007669"/>
    <property type="project" value="UniProtKB-ARBA"/>
</dbReference>
<organism evidence="10 11">
    <name type="scientific">Nitrincola tibetensis</name>
    <dbReference type="NCBI Taxonomy" id="2219697"/>
    <lineage>
        <taxon>Bacteria</taxon>
        <taxon>Pseudomonadati</taxon>
        <taxon>Pseudomonadota</taxon>
        <taxon>Gammaproteobacteria</taxon>
        <taxon>Oceanospirillales</taxon>
        <taxon>Oceanospirillaceae</taxon>
        <taxon>Nitrincola</taxon>
    </lineage>
</organism>
<keyword evidence="6 8" id="KW-1133">Transmembrane helix</keyword>
<comment type="caution">
    <text evidence="10">The sequence shown here is derived from an EMBL/GenBank/DDBJ whole genome shotgun (WGS) entry which is preliminary data.</text>
</comment>
<keyword evidence="7 8" id="KW-0472">Membrane</keyword>
<feature type="transmembrane region" description="Helical" evidence="8">
    <location>
        <begin position="157"/>
        <end position="187"/>
    </location>
</feature>
<evidence type="ECO:0000256" key="3">
    <source>
        <dbReference type="ARBA" id="ARBA00022676"/>
    </source>
</evidence>
<evidence type="ECO:0000256" key="5">
    <source>
        <dbReference type="ARBA" id="ARBA00022692"/>
    </source>
</evidence>
<dbReference type="AlphaFoldDB" id="A0A364NP43"/>
<keyword evidence="3" id="KW-0328">Glycosyltransferase</keyword>
<evidence type="ECO:0000313" key="11">
    <source>
        <dbReference type="Proteomes" id="UP000250744"/>
    </source>
</evidence>
<dbReference type="GO" id="GO:0005886">
    <property type="term" value="C:plasma membrane"/>
    <property type="evidence" value="ECO:0007669"/>
    <property type="project" value="UniProtKB-SubCell"/>
</dbReference>
<feature type="transmembrane region" description="Helical" evidence="8">
    <location>
        <begin position="12"/>
        <end position="31"/>
    </location>
</feature>
<evidence type="ECO:0000256" key="8">
    <source>
        <dbReference type="SAM" id="Phobius"/>
    </source>
</evidence>
<comment type="subcellular location">
    <subcellularLocation>
        <location evidence="1">Cell membrane</location>
        <topology evidence="1">Multi-pass membrane protein</topology>
    </subcellularLocation>
</comment>
<feature type="transmembrane region" description="Helical" evidence="8">
    <location>
        <begin position="199"/>
        <end position="219"/>
    </location>
</feature>
<dbReference type="InterPro" id="IPR050297">
    <property type="entry name" value="LipidA_mod_glycosyltrf_83"/>
</dbReference>
<keyword evidence="2" id="KW-1003">Cell membrane</keyword>
<keyword evidence="4 10" id="KW-0808">Transferase</keyword>
<evidence type="ECO:0000259" key="9">
    <source>
        <dbReference type="Pfam" id="PF13231"/>
    </source>
</evidence>
<dbReference type="PANTHER" id="PTHR33908">
    <property type="entry name" value="MANNOSYLTRANSFERASE YKCB-RELATED"/>
    <property type="match status" value="1"/>
</dbReference>
<keyword evidence="5 8" id="KW-0812">Transmembrane</keyword>
<feature type="transmembrane region" description="Helical" evidence="8">
    <location>
        <begin position="316"/>
        <end position="333"/>
    </location>
</feature>
<dbReference type="OrthoDB" id="108054at2"/>
<dbReference type="RefSeq" id="WP_112158029.1">
    <property type="nucleotide sequence ID" value="NZ_QKRX01000003.1"/>
</dbReference>
<dbReference type="PANTHER" id="PTHR33908:SF9">
    <property type="entry name" value="BLL5595 PROTEIN"/>
    <property type="match status" value="1"/>
</dbReference>
<evidence type="ECO:0000256" key="1">
    <source>
        <dbReference type="ARBA" id="ARBA00004651"/>
    </source>
</evidence>